<protein>
    <submittedName>
        <fullName evidence="2">Uncharacterized protein</fullName>
    </submittedName>
</protein>
<accession>A0AAE0F9T0</accession>
<evidence type="ECO:0000256" key="1">
    <source>
        <dbReference type="SAM" id="MobiDB-lite"/>
    </source>
</evidence>
<evidence type="ECO:0000313" key="2">
    <source>
        <dbReference type="EMBL" id="KAK3255684.1"/>
    </source>
</evidence>
<organism evidence="2 3">
    <name type="scientific">Cymbomonas tetramitiformis</name>
    <dbReference type="NCBI Taxonomy" id="36881"/>
    <lineage>
        <taxon>Eukaryota</taxon>
        <taxon>Viridiplantae</taxon>
        <taxon>Chlorophyta</taxon>
        <taxon>Pyramimonadophyceae</taxon>
        <taxon>Pyramimonadales</taxon>
        <taxon>Pyramimonadaceae</taxon>
        <taxon>Cymbomonas</taxon>
    </lineage>
</organism>
<gene>
    <name evidence="2" type="ORF">CYMTET_35149</name>
</gene>
<sequence length="112" mass="12870">MTKGTQEKFDLLTSKPQEAGQGELTYVKMWQRREMLLHAGTAVSDEILRQFIEDCVSHLRITIFKTRVSEQLRVQFPPPCRVTWKDLEPTTVDETGARLDREGDGAREASYV</sequence>
<comment type="caution">
    <text evidence="2">The sequence shown here is derived from an EMBL/GenBank/DDBJ whole genome shotgun (WGS) entry which is preliminary data.</text>
</comment>
<proteinExistence type="predicted"/>
<keyword evidence="3" id="KW-1185">Reference proteome</keyword>
<dbReference type="AlphaFoldDB" id="A0AAE0F9T0"/>
<dbReference type="Proteomes" id="UP001190700">
    <property type="component" value="Unassembled WGS sequence"/>
</dbReference>
<evidence type="ECO:0000313" key="3">
    <source>
        <dbReference type="Proteomes" id="UP001190700"/>
    </source>
</evidence>
<reference evidence="2 3" key="1">
    <citation type="journal article" date="2015" name="Genome Biol. Evol.">
        <title>Comparative Genomics of a Bacterivorous Green Alga Reveals Evolutionary Causalities and Consequences of Phago-Mixotrophic Mode of Nutrition.</title>
        <authorList>
            <person name="Burns J.A."/>
            <person name="Paasch A."/>
            <person name="Narechania A."/>
            <person name="Kim E."/>
        </authorList>
    </citation>
    <scope>NUCLEOTIDE SEQUENCE [LARGE SCALE GENOMIC DNA]</scope>
    <source>
        <strain evidence="2 3">PLY_AMNH</strain>
    </source>
</reference>
<name>A0AAE0F9T0_9CHLO</name>
<dbReference type="EMBL" id="LGRX02022393">
    <property type="protein sequence ID" value="KAK3255684.1"/>
    <property type="molecule type" value="Genomic_DNA"/>
</dbReference>
<feature type="compositionally biased region" description="Basic and acidic residues" evidence="1">
    <location>
        <begin position="95"/>
        <end position="112"/>
    </location>
</feature>
<feature type="region of interest" description="Disordered" evidence="1">
    <location>
        <begin position="87"/>
        <end position="112"/>
    </location>
</feature>